<evidence type="ECO:0000313" key="2">
    <source>
        <dbReference type="Proteomes" id="UP001521150"/>
    </source>
</evidence>
<dbReference type="SUPFAM" id="SSF53474">
    <property type="entry name" value="alpha/beta-Hydrolases"/>
    <property type="match status" value="1"/>
</dbReference>
<accession>A0ABS8ZRA2</accession>
<sequence length="73" mass="7752">MDVLLFRALWLDESAWDDVVPVLEELGHHPVPIALPAQASTTLDDQVSTVLTAVDAASEKPFVVGHSAACTLA</sequence>
<organism evidence="1 2">
    <name type="scientific">Kibdelosporangium philippinense</name>
    <dbReference type="NCBI Taxonomy" id="211113"/>
    <lineage>
        <taxon>Bacteria</taxon>
        <taxon>Bacillati</taxon>
        <taxon>Actinomycetota</taxon>
        <taxon>Actinomycetes</taxon>
        <taxon>Pseudonocardiales</taxon>
        <taxon>Pseudonocardiaceae</taxon>
        <taxon>Kibdelosporangium</taxon>
    </lineage>
</organism>
<proteinExistence type="predicted"/>
<dbReference type="EMBL" id="JAJVCN010000004">
    <property type="protein sequence ID" value="MCE7010251.1"/>
    <property type="molecule type" value="Genomic_DNA"/>
</dbReference>
<evidence type="ECO:0008006" key="3">
    <source>
        <dbReference type="Google" id="ProtNLM"/>
    </source>
</evidence>
<gene>
    <name evidence="1" type="ORF">LWC34_46725</name>
</gene>
<dbReference type="RefSeq" id="WP_233731796.1">
    <property type="nucleotide sequence ID" value="NZ_JAJVCN010000004.1"/>
</dbReference>
<keyword evidence="2" id="KW-1185">Reference proteome</keyword>
<comment type="caution">
    <text evidence="1">The sequence shown here is derived from an EMBL/GenBank/DDBJ whole genome shotgun (WGS) entry which is preliminary data.</text>
</comment>
<reference evidence="1 2" key="1">
    <citation type="submission" date="2021-12" db="EMBL/GenBank/DDBJ databases">
        <title>Genome sequence of Kibdelosporangium philippinense ATCC 49844.</title>
        <authorList>
            <person name="Fedorov E.A."/>
            <person name="Omeragic M."/>
            <person name="Shalygina K.F."/>
            <person name="Maclea K.S."/>
        </authorList>
    </citation>
    <scope>NUCLEOTIDE SEQUENCE [LARGE SCALE GENOMIC DNA]</scope>
    <source>
        <strain evidence="1 2">ATCC 49844</strain>
    </source>
</reference>
<dbReference type="Proteomes" id="UP001521150">
    <property type="component" value="Unassembled WGS sequence"/>
</dbReference>
<protein>
    <recommendedName>
        <fullName evidence="3">Alpha/beta hydrolase</fullName>
    </recommendedName>
</protein>
<name>A0ABS8ZRA2_9PSEU</name>
<dbReference type="InterPro" id="IPR029058">
    <property type="entry name" value="AB_hydrolase_fold"/>
</dbReference>
<dbReference type="Gene3D" id="3.40.50.1820">
    <property type="entry name" value="alpha/beta hydrolase"/>
    <property type="match status" value="1"/>
</dbReference>
<evidence type="ECO:0000313" key="1">
    <source>
        <dbReference type="EMBL" id="MCE7010251.1"/>
    </source>
</evidence>